<dbReference type="GO" id="GO:0016491">
    <property type="term" value="F:oxidoreductase activity"/>
    <property type="evidence" value="ECO:0007669"/>
    <property type="project" value="UniProtKB-KW"/>
</dbReference>
<dbReference type="EMBL" id="LR903832">
    <property type="protein sequence ID" value="CAD7252324.1"/>
    <property type="molecule type" value="Genomic_DNA"/>
</dbReference>
<dbReference type="CDD" id="cd00207">
    <property type="entry name" value="fer2"/>
    <property type="match status" value="1"/>
</dbReference>
<dbReference type="PROSITE" id="PS51387">
    <property type="entry name" value="FAD_PCMH"/>
    <property type="match status" value="1"/>
</dbReference>
<dbReference type="Pfam" id="PF00111">
    <property type="entry name" value="Fer2"/>
    <property type="match status" value="1"/>
</dbReference>
<feature type="domain" description="FAD-binding PCMH-type" evidence="9">
    <location>
        <begin position="222"/>
        <end position="320"/>
    </location>
</feature>
<dbReference type="SUPFAM" id="SSF56176">
    <property type="entry name" value="FAD-binding/transporter-associated domain-like"/>
    <property type="match status" value="1"/>
</dbReference>
<dbReference type="FunFam" id="3.30.43.10:FF:000001">
    <property type="entry name" value="Xanthine dehydrogenase/oxidase"/>
    <property type="match status" value="1"/>
</dbReference>
<dbReference type="Proteomes" id="UP000677054">
    <property type="component" value="Unassembled WGS sequence"/>
</dbReference>
<feature type="non-terminal residue" evidence="10">
    <location>
        <position position="1"/>
    </location>
</feature>
<dbReference type="Gene3D" id="1.10.150.120">
    <property type="entry name" value="[2Fe-2S]-binding domain"/>
    <property type="match status" value="1"/>
</dbReference>
<dbReference type="GO" id="GO:0051537">
    <property type="term" value="F:2 iron, 2 sulfur cluster binding"/>
    <property type="evidence" value="ECO:0007669"/>
    <property type="project" value="UniProtKB-KW"/>
</dbReference>
<feature type="domain" description="2Fe-2S ferredoxin-type" evidence="8">
    <location>
        <begin position="2"/>
        <end position="89"/>
    </location>
</feature>
<evidence type="ECO:0000313" key="11">
    <source>
        <dbReference type="Proteomes" id="UP000677054"/>
    </source>
</evidence>
<dbReference type="InterPro" id="IPR001041">
    <property type="entry name" value="2Fe-2S_ferredoxin-type"/>
</dbReference>
<keyword evidence="3" id="KW-0479">Metal-binding</keyword>
<dbReference type="InterPro" id="IPR036884">
    <property type="entry name" value="2Fe-2S-bd_dom_sf"/>
</dbReference>
<name>A0A7R9AE17_9CRUS</name>
<keyword evidence="1" id="KW-0285">Flavoprotein</keyword>
<proteinExistence type="predicted"/>
<keyword evidence="5" id="KW-0560">Oxidoreductase</keyword>
<dbReference type="InterPro" id="IPR002888">
    <property type="entry name" value="2Fe-2S-bd"/>
</dbReference>
<dbReference type="InterPro" id="IPR036010">
    <property type="entry name" value="2Fe-2S_ferredoxin-like_sf"/>
</dbReference>
<evidence type="ECO:0000256" key="4">
    <source>
        <dbReference type="ARBA" id="ARBA00022827"/>
    </source>
</evidence>
<dbReference type="SUPFAM" id="SSF54292">
    <property type="entry name" value="2Fe-2S ferredoxin-like"/>
    <property type="match status" value="1"/>
</dbReference>
<dbReference type="InterPro" id="IPR016166">
    <property type="entry name" value="FAD-bd_PCMH"/>
</dbReference>
<gene>
    <name evidence="10" type="ORF">DSTB1V02_LOCUS12082</name>
</gene>
<dbReference type="InterPro" id="IPR016208">
    <property type="entry name" value="Ald_Oxase/xanthine_DH-like"/>
</dbReference>
<keyword evidence="7" id="KW-0411">Iron-sulfur</keyword>
<evidence type="ECO:0000256" key="5">
    <source>
        <dbReference type="ARBA" id="ARBA00023002"/>
    </source>
</evidence>
<dbReference type="Gene3D" id="3.30.43.10">
    <property type="entry name" value="Uridine Diphospho-n-acetylenolpyruvylglucosamine Reductase, domain 2"/>
    <property type="match status" value="1"/>
</dbReference>
<dbReference type="AlphaFoldDB" id="A0A7R9AE17"/>
<evidence type="ECO:0000256" key="1">
    <source>
        <dbReference type="ARBA" id="ARBA00022630"/>
    </source>
</evidence>
<dbReference type="SUPFAM" id="SSF47741">
    <property type="entry name" value="CO dehydrogenase ISP C-domain like"/>
    <property type="match status" value="1"/>
</dbReference>
<dbReference type="InterPro" id="IPR006058">
    <property type="entry name" value="2Fe2S_fd_BS"/>
</dbReference>
<evidence type="ECO:0000256" key="7">
    <source>
        <dbReference type="ARBA" id="ARBA00023014"/>
    </source>
</evidence>
<evidence type="ECO:0000259" key="8">
    <source>
        <dbReference type="PROSITE" id="PS51085"/>
    </source>
</evidence>
<dbReference type="PROSITE" id="PS00197">
    <property type="entry name" value="2FE2S_FER_1"/>
    <property type="match status" value="1"/>
</dbReference>
<dbReference type="EMBL" id="CAJPEV010004315">
    <property type="protein sequence ID" value="CAG0901567.1"/>
    <property type="molecule type" value="Genomic_DNA"/>
</dbReference>
<evidence type="ECO:0000256" key="3">
    <source>
        <dbReference type="ARBA" id="ARBA00022723"/>
    </source>
</evidence>
<dbReference type="InterPro" id="IPR036318">
    <property type="entry name" value="FAD-bd_PCMH-like_sf"/>
</dbReference>
<evidence type="ECO:0000313" key="10">
    <source>
        <dbReference type="EMBL" id="CAD7252324.1"/>
    </source>
</evidence>
<organism evidence="10">
    <name type="scientific">Darwinula stevensoni</name>
    <dbReference type="NCBI Taxonomy" id="69355"/>
    <lineage>
        <taxon>Eukaryota</taxon>
        <taxon>Metazoa</taxon>
        <taxon>Ecdysozoa</taxon>
        <taxon>Arthropoda</taxon>
        <taxon>Crustacea</taxon>
        <taxon>Oligostraca</taxon>
        <taxon>Ostracoda</taxon>
        <taxon>Podocopa</taxon>
        <taxon>Podocopida</taxon>
        <taxon>Darwinulocopina</taxon>
        <taxon>Darwinuloidea</taxon>
        <taxon>Darwinulidae</taxon>
        <taxon>Darwinula</taxon>
    </lineage>
</organism>
<protein>
    <recommendedName>
        <fullName evidence="12">Xanthine dehydrogenase</fullName>
    </recommendedName>
</protein>
<dbReference type="InterPro" id="IPR002346">
    <property type="entry name" value="Mopterin_DH_FAD-bd"/>
</dbReference>
<dbReference type="GO" id="GO:0005506">
    <property type="term" value="F:iron ion binding"/>
    <property type="evidence" value="ECO:0007669"/>
    <property type="project" value="InterPro"/>
</dbReference>
<keyword evidence="4" id="KW-0274">FAD</keyword>
<reference evidence="10" key="1">
    <citation type="submission" date="2020-11" db="EMBL/GenBank/DDBJ databases">
        <authorList>
            <person name="Tran Van P."/>
        </authorList>
    </citation>
    <scope>NUCLEOTIDE SEQUENCE</scope>
</reference>
<accession>A0A7R9AE17</accession>
<dbReference type="InterPro" id="IPR016167">
    <property type="entry name" value="FAD-bd_PCMH_sub1"/>
</dbReference>
<dbReference type="PANTHER" id="PTHR45444:SF3">
    <property type="entry name" value="XANTHINE DEHYDROGENASE"/>
    <property type="match status" value="1"/>
</dbReference>
<dbReference type="Pfam" id="PF00941">
    <property type="entry name" value="FAD_binding_5"/>
    <property type="match status" value="1"/>
</dbReference>
<dbReference type="InterPro" id="IPR012675">
    <property type="entry name" value="Beta-grasp_dom_sf"/>
</dbReference>
<evidence type="ECO:0008006" key="12">
    <source>
        <dbReference type="Google" id="ProtNLM"/>
    </source>
</evidence>
<sequence length="320" mass="35753">MNTLVFYVNGVRVEDDDFEPEFSLMDYLRRKLGLRGTKLACGEGGCGACTVMLSKYHHSTGSISHYSVNACLMPVAGCHGLAVTTVEGIGNSRRGLHAVQERLAKFHGSQCGFCTPGIVMSMYTLLRNNLKPSVHDMDEYLQGNLCRCTGYRPIIDGLKTFTSEFQCCKGENGGECPCMNSADTTTLEEEEHSRLVQPGHLVPYDPTQEPIFPPELQACCVQMRTRVTWYRPASLDEMLRLKATFPEARIVHGNTEVALEIKFKDCKYPVMISPTAVQELHQVQVRDTGVKFGGSVTLTTIQETLQKEIDSRPEWETKVW</sequence>
<keyword evidence="6" id="KW-0408">Iron</keyword>
<evidence type="ECO:0000256" key="2">
    <source>
        <dbReference type="ARBA" id="ARBA00022714"/>
    </source>
</evidence>
<dbReference type="Pfam" id="PF01799">
    <property type="entry name" value="Fer2_2"/>
    <property type="match status" value="1"/>
</dbReference>
<dbReference type="PANTHER" id="PTHR45444">
    <property type="entry name" value="XANTHINE DEHYDROGENASE"/>
    <property type="match status" value="1"/>
</dbReference>
<dbReference type="GO" id="GO:0071949">
    <property type="term" value="F:FAD binding"/>
    <property type="evidence" value="ECO:0007669"/>
    <property type="project" value="InterPro"/>
</dbReference>
<dbReference type="PROSITE" id="PS51085">
    <property type="entry name" value="2FE2S_FER_2"/>
    <property type="match status" value="1"/>
</dbReference>
<keyword evidence="11" id="KW-1185">Reference proteome</keyword>
<dbReference type="FunFam" id="3.10.20.30:FF:000015">
    <property type="entry name" value="Aldehyde oxidase 1"/>
    <property type="match status" value="1"/>
</dbReference>
<evidence type="ECO:0000256" key="6">
    <source>
        <dbReference type="ARBA" id="ARBA00023004"/>
    </source>
</evidence>
<evidence type="ECO:0000259" key="9">
    <source>
        <dbReference type="PROSITE" id="PS51387"/>
    </source>
</evidence>
<keyword evidence="2" id="KW-0001">2Fe-2S</keyword>
<dbReference type="OrthoDB" id="8300278at2759"/>
<dbReference type="Gene3D" id="3.10.20.30">
    <property type="match status" value="1"/>
</dbReference>